<evidence type="ECO:0000256" key="9">
    <source>
        <dbReference type="ARBA" id="ARBA00023288"/>
    </source>
</evidence>
<dbReference type="PROSITE" id="PS51935">
    <property type="entry name" value="NLPC_P60"/>
    <property type="match status" value="1"/>
</dbReference>
<keyword evidence="6" id="KW-0788">Thiol protease</keyword>
<dbReference type="GO" id="GO:0016020">
    <property type="term" value="C:membrane"/>
    <property type="evidence" value="ECO:0007669"/>
    <property type="project" value="UniProtKB-SubCell"/>
</dbReference>
<dbReference type="Pfam" id="PF00877">
    <property type="entry name" value="NLPC_P60"/>
    <property type="match status" value="1"/>
</dbReference>
<comment type="subcellular location">
    <subcellularLocation>
        <location evidence="1">Membrane</location>
        <topology evidence="1">Lipid-anchor</topology>
    </subcellularLocation>
</comment>
<evidence type="ECO:0000313" key="10">
    <source>
        <dbReference type="EMBL" id="UNH29624.1"/>
    </source>
</evidence>
<dbReference type="SUPFAM" id="SSF54001">
    <property type="entry name" value="Cysteine proteinases"/>
    <property type="match status" value="1"/>
</dbReference>
<evidence type="ECO:0000256" key="1">
    <source>
        <dbReference type="ARBA" id="ARBA00004635"/>
    </source>
</evidence>
<keyword evidence="4" id="KW-0732">Signal</keyword>
<dbReference type="GO" id="GO:0008234">
    <property type="term" value="F:cysteine-type peptidase activity"/>
    <property type="evidence" value="ECO:0007669"/>
    <property type="project" value="UniProtKB-KW"/>
</dbReference>
<dbReference type="NCBIfam" id="NF008096">
    <property type="entry name" value="PRK10838.1"/>
    <property type="match status" value="1"/>
</dbReference>
<dbReference type="AlphaFoldDB" id="A0A9Q8Q030"/>
<dbReference type="InterPro" id="IPR038765">
    <property type="entry name" value="Papain-like_cys_pep_sf"/>
</dbReference>
<dbReference type="PROSITE" id="PS51257">
    <property type="entry name" value="PROKAR_LIPOPROTEIN"/>
    <property type="match status" value="1"/>
</dbReference>
<dbReference type="PANTHER" id="PTHR47360">
    <property type="entry name" value="MUREIN DD-ENDOPEPTIDASE MEPS/MUREIN LD-CARBOXYPEPTIDASE"/>
    <property type="match status" value="1"/>
</dbReference>
<keyword evidence="9" id="KW-0449">Lipoprotein</keyword>
<evidence type="ECO:0000256" key="7">
    <source>
        <dbReference type="ARBA" id="ARBA00023136"/>
    </source>
</evidence>
<evidence type="ECO:0000256" key="2">
    <source>
        <dbReference type="ARBA" id="ARBA00007074"/>
    </source>
</evidence>
<accession>A0A9Q8Q030</accession>
<dbReference type="EC" id="3.4.17.13" evidence="10"/>
<gene>
    <name evidence="10" type="primary">mepS</name>
    <name evidence="10" type="ORF">MNY72_09525</name>
</gene>
<dbReference type="InterPro" id="IPR052062">
    <property type="entry name" value="Murein_DD/LD_carboxypeptidase"/>
</dbReference>
<keyword evidence="8" id="KW-0564">Palmitate</keyword>
<keyword evidence="7" id="KW-0472">Membrane</keyword>
<evidence type="ECO:0000256" key="4">
    <source>
        <dbReference type="ARBA" id="ARBA00022729"/>
    </source>
</evidence>
<dbReference type="GO" id="GO:0006508">
    <property type="term" value="P:proteolysis"/>
    <property type="evidence" value="ECO:0007669"/>
    <property type="project" value="UniProtKB-KW"/>
</dbReference>
<evidence type="ECO:0000313" key="11">
    <source>
        <dbReference type="Proteomes" id="UP000829116"/>
    </source>
</evidence>
<sequence length="193" mass="21666">MVTNKFKHYILRLIPAITIAVTLSACTSPNSNQTHQRTTKSDSRMLNSTMGDSLSLASQDEFENLVRNVDVKSKLMAQYANWKGVSYRLGGTNRSGIDCSAFVQRTFQEQFGMDLPRSTSEQQNIGMSVKRNNLRPGDLVLFKTGRTMRHVGIYVGDNQFVHASTSSGVIVSKMDNSYWSKRLYASRRVIDPS</sequence>
<keyword evidence="5 10" id="KW-0378">Hydrolase</keyword>
<name>A0A9Q8Q030_9GAMM</name>
<reference evidence="10" key="1">
    <citation type="submission" date="2022-03" db="EMBL/GenBank/DDBJ databases">
        <title>ESBL-producing Moellerella wisconsensis and Escherichia marmotae isolated from wild game meat.</title>
        <authorList>
            <person name="Biggel M."/>
        </authorList>
    </citation>
    <scope>NUCLEOTIDE SEQUENCE</scope>
    <source>
        <strain evidence="10">W51</strain>
    </source>
</reference>
<dbReference type="EMBL" id="CP093245">
    <property type="protein sequence ID" value="UNH29624.1"/>
    <property type="molecule type" value="Genomic_DNA"/>
</dbReference>
<organism evidence="10 11">
    <name type="scientific">Moellerella wisconsensis</name>
    <dbReference type="NCBI Taxonomy" id="158849"/>
    <lineage>
        <taxon>Bacteria</taxon>
        <taxon>Pseudomonadati</taxon>
        <taxon>Pseudomonadota</taxon>
        <taxon>Gammaproteobacteria</taxon>
        <taxon>Enterobacterales</taxon>
        <taxon>Morganellaceae</taxon>
        <taxon>Moellerella</taxon>
    </lineage>
</organism>
<evidence type="ECO:0000256" key="6">
    <source>
        <dbReference type="ARBA" id="ARBA00022807"/>
    </source>
</evidence>
<dbReference type="GO" id="GO:0106415">
    <property type="term" value="F:muramoyltetrapeptide carboxypeptidase activity"/>
    <property type="evidence" value="ECO:0007669"/>
    <property type="project" value="UniProtKB-EC"/>
</dbReference>
<dbReference type="Gene3D" id="3.90.1720.10">
    <property type="entry name" value="endopeptidase domain like (from Nostoc punctiforme)"/>
    <property type="match status" value="1"/>
</dbReference>
<proteinExistence type="inferred from homology"/>
<dbReference type="RefSeq" id="WP_047256973.1">
    <property type="nucleotide sequence ID" value="NZ_CAWMFK010000017.1"/>
</dbReference>
<dbReference type="InterPro" id="IPR000064">
    <property type="entry name" value="NLP_P60_dom"/>
</dbReference>
<dbReference type="GeneID" id="79717516"/>
<keyword evidence="3" id="KW-0645">Protease</keyword>
<dbReference type="PANTHER" id="PTHR47360:SF3">
    <property type="entry name" value="MUREIN DD-ENDOPEPTIDASE MEPS_MUREIN LD-CARBOXYPEPTIDASE"/>
    <property type="match status" value="1"/>
</dbReference>
<protein>
    <submittedName>
        <fullName evidence="10">Bifunctional murein DD-endopeptidase/murein LD-carboxypeptidase</fullName>
        <ecNumber evidence="10">3.4.17.13</ecNumber>
    </submittedName>
</protein>
<dbReference type="Proteomes" id="UP000829116">
    <property type="component" value="Chromosome"/>
</dbReference>
<evidence type="ECO:0000256" key="8">
    <source>
        <dbReference type="ARBA" id="ARBA00023139"/>
    </source>
</evidence>
<evidence type="ECO:0000256" key="3">
    <source>
        <dbReference type="ARBA" id="ARBA00022670"/>
    </source>
</evidence>
<evidence type="ECO:0000256" key="5">
    <source>
        <dbReference type="ARBA" id="ARBA00022801"/>
    </source>
</evidence>
<comment type="similarity">
    <text evidence="2">Belongs to the peptidase C40 family.</text>
</comment>
<keyword evidence="10" id="KW-0121">Carboxypeptidase</keyword>